<protein>
    <recommendedName>
        <fullName evidence="8">GOST seven transmembrane domain-containing protein</fullName>
    </recommendedName>
</protein>
<accession>F2UF53</accession>
<evidence type="ECO:0000256" key="3">
    <source>
        <dbReference type="ARBA" id="ARBA00022729"/>
    </source>
</evidence>
<dbReference type="EMBL" id="GL832971">
    <property type="protein sequence ID" value="EGD75253.1"/>
    <property type="molecule type" value="Genomic_DNA"/>
</dbReference>
<dbReference type="RefSeq" id="XP_004992306.1">
    <property type="nucleotide sequence ID" value="XM_004992249.1"/>
</dbReference>
<dbReference type="OMA" id="MQLDRFM"/>
<evidence type="ECO:0000256" key="2">
    <source>
        <dbReference type="ARBA" id="ARBA00022692"/>
    </source>
</evidence>
<evidence type="ECO:0000313" key="10">
    <source>
        <dbReference type="Proteomes" id="UP000007799"/>
    </source>
</evidence>
<organism evidence="10">
    <name type="scientific">Salpingoeca rosetta (strain ATCC 50818 / BSB-021)</name>
    <dbReference type="NCBI Taxonomy" id="946362"/>
    <lineage>
        <taxon>Eukaryota</taxon>
        <taxon>Choanoflagellata</taxon>
        <taxon>Craspedida</taxon>
        <taxon>Salpingoecidae</taxon>
        <taxon>Salpingoeca</taxon>
    </lineage>
</organism>
<dbReference type="eggNOG" id="KOG2569">
    <property type="taxonomic scope" value="Eukaryota"/>
</dbReference>
<feature type="domain" description="GOST seven transmembrane" evidence="8">
    <location>
        <begin position="196"/>
        <end position="439"/>
    </location>
</feature>
<dbReference type="PANTHER" id="PTHR21229:SF2">
    <property type="entry name" value="RE59932P"/>
    <property type="match status" value="1"/>
</dbReference>
<dbReference type="Proteomes" id="UP000007799">
    <property type="component" value="Unassembled WGS sequence"/>
</dbReference>
<evidence type="ECO:0000256" key="7">
    <source>
        <dbReference type="SAM" id="SignalP"/>
    </source>
</evidence>
<evidence type="ECO:0000259" key="8">
    <source>
        <dbReference type="Pfam" id="PF06814"/>
    </source>
</evidence>
<comment type="subcellular location">
    <subcellularLocation>
        <location evidence="1">Membrane</location>
        <topology evidence="1">Multi-pass membrane protein</topology>
    </subcellularLocation>
</comment>
<evidence type="ECO:0000313" key="9">
    <source>
        <dbReference type="EMBL" id="EGD75253.1"/>
    </source>
</evidence>
<evidence type="ECO:0000256" key="5">
    <source>
        <dbReference type="ARBA" id="ARBA00023136"/>
    </source>
</evidence>
<feature type="transmembrane region" description="Helical" evidence="6">
    <location>
        <begin position="384"/>
        <end position="403"/>
    </location>
</feature>
<feature type="transmembrane region" description="Helical" evidence="6">
    <location>
        <begin position="304"/>
        <end position="322"/>
    </location>
</feature>
<feature type="transmembrane region" description="Helical" evidence="6">
    <location>
        <begin position="334"/>
        <end position="356"/>
    </location>
</feature>
<feature type="transmembrane region" description="Helical" evidence="6">
    <location>
        <begin position="230"/>
        <end position="249"/>
    </location>
</feature>
<keyword evidence="2 6" id="KW-0812">Transmembrane</keyword>
<dbReference type="KEGG" id="sre:PTSG_12506"/>
<dbReference type="GO" id="GO:0005794">
    <property type="term" value="C:Golgi apparatus"/>
    <property type="evidence" value="ECO:0007669"/>
    <property type="project" value="TreeGrafter"/>
</dbReference>
<dbReference type="GO" id="GO:0016020">
    <property type="term" value="C:membrane"/>
    <property type="evidence" value="ECO:0007669"/>
    <property type="project" value="UniProtKB-SubCell"/>
</dbReference>
<dbReference type="InParanoid" id="F2UF53"/>
<feature type="transmembrane region" description="Helical" evidence="6">
    <location>
        <begin position="197"/>
        <end position="218"/>
    </location>
</feature>
<keyword evidence="5 6" id="KW-0472">Membrane</keyword>
<dbReference type="Pfam" id="PF06814">
    <property type="entry name" value="GOST_TM"/>
    <property type="match status" value="1"/>
</dbReference>
<dbReference type="PANTHER" id="PTHR21229">
    <property type="entry name" value="LUNG SEVEN TRANSMEMBRANE RECEPTOR"/>
    <property type="match status" value="1"/>
</dbReference>
<sequence length="486" mass="54522">MTTVWMKVLALAAMLVAALLATPVNARIHHLELKDESRRYFIISSFGLLQGGSITIQVSDVHLKKPVEAVGFTVHRNMEAAIEYTMDMQDTCIFSDDAIVDERSMRFPFTISDTDQYTGWGTPLDDLAYVNVEASTVDNTTVQQVVLSLNDKAGEDIYTVAFHICAFGPPAIDAEIRMIEVNPGPDYLGAGLRQLPIVYGTTAALFGVAAVAWAYILWRNRSSMYLYKIHYMMLALVCFKVLSSTFHAVDYHFISTRGTPDEGWAITYYVINFARGMLLFLTVLLVGVGYGFIKRVLSSKEKRLFMIVLPLQVFANVAAIVLEEAAEGSRERSAWRAIGFTIDLICCGAILFPIVWSIDHLQSAAEIDGKAAVSLQKLRLFRRFYVLMIGYIYLTRIIIYFMASTVPFRYRWVTSLLTELLTLGMYMVTGSMFSPHEGNDYVRLARADEEDEQAESYELENVMTHAAPGTGVRKVNRPRISGRDAD</sequence>
<reference evidence="9" key="1">
    <citation type="submission" date="2009-08" db="EMBL/GenBank/DDBJ databases">
        <title>Annotation of Salpingoeca rosetta.</title>
        <authorList>
            <consortium name="The Broad Institute Genome Sequencing Platform"/>
            <person name="Russ C."/>
            <person name="Cuomo C."/>
            <person name="Burger G."/>
            <person name="Gray M.W."/>
            <person name="Holland P.W.H."/>
            <person name="King N."/>
            <person name="Lang F.B.F."/>
            <person name="Roger A.J."/>
            <person name="Ruiz-Trillo I."/>
            <person name="Young S.K."/>
            <person name="Zeng Q."/>
            <person name="Gargeya S."/>
            <person name="Alvarado L."/>
            <person name="Berlin A."/>
            <person name="Chapman S.B."/>
            <person name="Chen Z."/>
            <person name="Freedman E."/>
            <person name="Gellesch M."/>
            <person name="Goldberg J."/>
            <person name="Griggs A."/>
            <person name="Gujja S."/>
            <person name="Heilman E."/>
            <person name="Heiman D."/>
            <person name="Howarth C."/>
            <person name="Mehta T."/>
            <person name="Neiman D."/>
            <person name="Pearson M."/>
            <person name="Roberts A."/>
            <person name="Saif S."/>
            <person name="Shea T."/>
            <person name="Shenoy N."/>
            <person name="Sisk P."/>
            <person name="Stolte C."/>
            <person name="Sykes S."/>
            <person name="White J."/>
            <person name="Yandava C."/>
            <person name="Haas B."/>
            <person name="Nusbaum C."/>
            <person name="Birren B."/>
        </authorList>
    </citation>
    <scope>NUCLEOTIDE SEQUENCE [LARGE SCALE GENOMIC DNA]</scope>
    <source>
        <strain evidence="9">ATCC 50818</strain>
    </source>
</reference>
<keyword evidence="4 6" id="KW-1133">Transmembrane helix</keyword>
<feature type="transmembrane region" description="Helical" evidence="6">
    <location>
        <begin position="269"/>
        <end position="292"/>
    </location>
</feature>
<keyword evidence="3 7" id="KW-0732">Signal</keyword>
<feature type="signal peptide" evidence="7">
    <location>
        <begin position="1"/>
        <end position="21"/>
    </location>
</feature>
<dbReference type="InterPro" id="IPR009637">
    <property type="entry name" value="GPR107/GPR108-like"/>
</dbReference>
<proteinExistence type="predicted"/>
<dbReference type="InterPro" id="IPR053937">
    <property type="entry name" value="GOST_TM"/>
</dbReference>
<dbReference type="FunCoup" id="F2UF53">
    <property type="interactions" value="1736"/>
</dbReference>
<dbReference type="GeneID" id="16072866"/>
<evidence type="ECO:0000256" key="1">
    <source>
        <dbReference type="ARBA" id="ARBA00004141"/>
    </source>
</evidence>
<dbReference type="OrthoDB" id="29657at2759"/>
<gene>
    <name evidence="9" type="ORF">PTSG_12506</name>
</gene>
<feature type="chain" id="PRO_5003287610" description="GOST seven transmembrane domain-containing protein" evidence="7">
    <location>
        <begin position="22"/>
        <end position="486"/>
    </location>
</feature>
<keyword evidence="10" id="KW-1185">Reference proteome</keyword>
<evidence type="ECO:0000256" key="6">
    <source>
        <dbReference type="SAM" id="Phobius"/>
    </source>
</evidence>
<name>F2UF53_SALR5</name>
<dbReference type="AlphaFoldDB" id="F2UF53"/>
<feature type="transmembrane region" description="Helical" evidence="6">
    <location>
        <begin position="409"/>
        <end position="428"/>
    </location>
</feature>
<evidence type="ECO:0000256" key="4">
    <source>
        <dbReference type="ARBA" id="ARBA00022989"/>
    </source>
</evidence>